<keyword evidence="4" id="KW-1185">Reference proteome</keyword>
<keyword evidence="2" id="KW-0732">Signal</keyword>
<evidence type="ECO:0000313" key="3">
    <source>
        <dbReference type="EMBL" id="KAL2343910.1"/>
    </source>
</evidence>
<dbReference type="AlphaFoldDB" id="A0ABD1N9P2"/>
<dbReference type="EMBL" id="JBGMDY010000002">
    <property type="protein sequence ID" value="KAL2343910.1"/>
    <property type="molecule type" value="Genomic_DNA"/>
</dbReference>
<feature type="chain" id="PRO_5044768307" evidence="2">
    <location>
        <begin position="23"/>
        <end position="126"/>
    </location>
</feature>
<feature type="signal peptide" evidence="2">
    <location>
        <begin position="1"/>
        <end position="22"/>
    </location>
</feature>
<comment type="caution">
    <text evidence="3">The sequence shown here is derived from an EMBL/GenBank/DDBJ whole genome shotgun (WGS) entry which is preliminary data.</text>
</comment>
<evidence type="ECO:0000256" key="1">
    <source>
        <dbReference type="SAM" id="Phobius"/>
    </source>
</evidence>
<gene>
    <name evidence="3" type="ORF">Fmac_005195</name>
</gene>
<keyword evidence="1" id="KW-0472">Membrane</keyword>
<keyword evidence="1" id="KW-1133">Transmembrane helix</keyword>
<proteinExistence type="predicted"/>
<protein>
    <submittedName>
        <fullName evidence="3">Uncharacterized protein</fullName>
    </submittedName>
</protein>
<name>A0ABD1N9P2_9FABA</name>
<dbReference type="Proteomes" id="UP001603857">
    <property type="component" value="Unassembled WGS sequence"/>
</dbReference>
<evidence type="ECO:0000313" key="4">
    <source>
        <dbReference type="Proteomes" id="UP001603857"/>
    </source>
</evidence>
<feature type="transmembrane region" description="Helical" evidence="1">
    <location>
        <begin position="67"/>
        <end position="87"/>
    </location>
</feature>
<accession>A0ABD1N9P2</accession>
<sequence>MCAVNFLILMLGMLYRFRHCSPKIIIVEAMVLESILSAPPMRSPSFKRQFTKYELGSWSTLVKRHRFLLSALALLTVLCTIYLYFAITLGADDSCFGLSGPQKASCHMEHVKSSVARGKLKNLRHF</sequence>
<dbReference type="PANTHER" id="PTHR34774">
    <property type="entry name" value="EPHRIN-A3 PROTEIN"/>
    <property type="match status" value="1"/>
</dbReference>
<evidence type="ECO:0000256" key="2">
    <source>
        <dbReference type="SAM" id="SignalP"/>
    </source>
</evidence>
<reference evidence="3 4" key="1">
    <citation type="submission" date="2024-08" db="EMBL/GenBank/DDBJ databases">
        <title>Insights into the chromosomal genome structure of Flemingia macrophylla.</title>
        <authorList>
            <person name="Ding Y."/>
            <person name="Zhao Y."/>
            <person name="Bi W."/>
            <person name="Wu M."/>
            <person name="Zhao G."/>
            <person name="Gong Y."/>
            <person name="Li W."/>
            <person name="Zhang P."/>
        </authorList>
    </citation>
    <scope>NUCLEOTIDE SEQUENCE [LARGE SCALE GENOMIC DNA]</scope>
    <source>
        <strain evidence="3">DYQJB</strain>
        <tissue evidence="3">Leaf</tissue>
    </source>
</reference>
<dbReference type="PANTHER" id="PTHR34774:SF1">
    <property type="entry name" value="EPHRIN-A3 PROTEIN"/>
    <property type="match status" value="1"/>
</dbReference>
<keyword evidence="1" id="KW-0812">Transmembrane</keyword>
<organism evidence="3 4">
    <name type="scientific">Flemingia macrophylla</name>
    <dbReference type="NCBI Taxonomy" id="520843"/>
    <lineage>
        <taxon>Eukaryota</taxon>
        <taxon>Viridiplantae</taxon>
        <taxon>Streptophyta</taxon>
        <taxon>Embryophyta</taxon>
        <taxon>Tracheophyta</taxon>
        <taxon>Spermatophyta</taxon>
        <taxon>Magnoliopsida</taxon>
        <taxon>eudicotyledons</taxon>
        <taxon>Gunneridae</taxon>
        <taxon>Pentapetalae</taxon>
        <taxon>rosids</taxon>
        <taxon>fabids</taxon>
        <taxon>Fabales</taxon>
        <taxon>Fabaceae</taxon>
        <taxon>Papilionoideae</taxon>
        <taxon>50 kb inversion clade</taxon>
        <taxon>NPAAA clade</taxon>
        <taxon>indigoferoid/millettioid clade</taxon>
        <taxon>Phaseoleae</taxon>
        <taxon>Flemingia</taxon>
    </lineage>
</organism>